<reference evidence="1" key="2">
    <citation type="journal article" date="2015" name="Data Brief">
        <title>Shoot transcriptome of the giant reed, Arundo donax.</title>
        <authorList>
            <person name="Barrero R.A."/>
            <person name="Guerrero F.D."/>
            <person name="Moolhuijzen P."/>
            <person name="Goolsby J.A."/>
            <person name="Tidwell J."/>
            <person name="Bellgard S.E."/>
            <person name="Bellgard M.I."/>
        </authorList>
    </citation>
    <scope>NUCLEOTIDE SEQUENCE</scope>
    <source>
        <tissue evidence="1">Shoot tissue taken approximately 20 cm above the soil surface</tissue>
    </source>
</reference>
<organism evidence="1">
    <name type="scientific">Arundo donax</name>
    <name type="common">Giant reed</name>
    <name type="synonym">Donax arundinaceus</name>
    <dbReference type="NCBI Taxonomy" id="35708"/>
    <lineage>
        <taxon>Eukaryota</taxon>
        <taxon>Viridiplantae</taxon>
        <taxon>Streptophyta</taxon>
        <taxon>Embryophyta</taxon>
        <taxon>Tracheophyta</taxon>
        <taxon>Spermatophyta</taxon>
        <taxon>Magnoliopsida</taxon>
        <taxon>Liliopsida</taxon>
        <taxon>Poales</taxon>
        <taxon>Poaceae</taxon>
        <taxon>PACMAD clade</taxon>
        <taxon>Arundinoideae</taxon>
        <taxon>Arundineae</taxon>
        <taxon>Arundo</taxon>
    </lineage>
</organism>
<dbReference type="EMBL" id="GBRH01158994">
    <property type="protein sequence ID" value="JAE38902.1"/>
    <property type="molecule type" value="Transcribed_RNA"/>
</dbReference>
<accession>A0A0A9HQ90</accession>
<evidence type="ECO:0000313" key="1">
    <source>
        <dbReference type="EMBL" id="JAE38902.1"/>
    </source>
</evidence>
<reference evidence="1" key="1">
    <citation type="submission" date="2014-09" db="EMBL/GenBank/DDBJ databases">
        <authorList>
            <person name="Magalhaes I.L.F."/>
            <person name="Oliveira U."/>
            <person name="Santos F.R."/>
            <person name="Vidigal T.H.D.A."/>
            <person name="Brescovit A.D."/>
            <person name="Santos A.J."/>
        </authorList>
    </citation>
    <scope>NUCLEOTIDE SEQUENCE</scope>
    <source>
        <tissue evidence="1">Shoot tissue taken approximately 20 cm above the soil surface</tissue>
    </source>
</reference>
<dbReference type="AlphaFoldDB" id="A0A0A9HQ90"/>
<name>A0A0A9HQ90_ARUDO</name>
<sequence>MIILLTKSNTKLLPIKHAHGEGRKGWRKIRGRGDICTADCHKKRLPMFIG</sequence>
<protein>
    <submittedName>
        <fullName evidence="1">Uncharacterized protein</fullName>
    </submittedName>
</protein>
<proteinExistence type="predicted"/>